<dbReference type="PROSITE" id="PS51704">
    <property type="entry name" value="GP_PDE"/>
    <property type="match status" value="1"/>
</dbReference>
<sequence length="265" mass="27262">MAAPPLPPQEREIRHPARERVIGHRGAAALAPENTLAGLRRAAADGVAWVEVDVQLTADGVPVLLHDATLERTTSGSGPLAAATAAEVATLDAGSWFGPAFTGEPVAFLAPALRTAAGLGLAMVLELKAPPDGAALARTALAVALAIQPVPRFLVSSFDLDALAAAQRHAPEVPRALLADGADGWTAADLIATAQRLGCGAVHLDDALATPQTLQVLEQAGLARVVWTVNEPARALALWDQGADAIISDRPAMLLDATTRATPRS</sequence>
<evidence type="ECO:0000259" key="1">
    <source>
        <dbReference type="PROSITE" id="PS51704"/>
    </source>
</evidence>
<dbReference type="HOGENOM" id="CLU_030006_3_2_5"/>
<gene>
    <name evidence="2" type="ORF">RSPPHO_00937</name>
</gene>
<dbReference type="SUPFAM" id="SSF51695">
    <property type="entry name" value="PLC-like phosphodiesterases"/>
    <property type="match status" value="1"/>
</dbReference>
<accession>H6SRN4</accession>
<dbReference type="GO" id="GO:0006629">
    <property type="term" value="P:lipid metabolic process"/>
    <property type="evidence" value="ECO:0007669"/>
    <property type="project" value="InterPro"/>
</dbReference>
<dbReference type="PANTHER" id="PTHR46211:SF1">
    <property type="entry name" value="GLYCEROPHOSPHODIESTER PHOSPHODIESTERASE, CYTOPLASMIC"/>
    <property type="match status" value="1"/>
</dbReference>
<keyword evidence="3" id="KW-1185">Reference proteome</keyword>
<dbReference type="STRING" id="1150469.RSPPHO_00937"/>
<dbReference type="RefSeq" id="WP_014414203.1">
    <property type="nucleotide sequence ID" value="NC_017059.1"/>
</dbReference>
<dbReference type="OrthoDB" id="9787897at2"/>
<dbReference type="EMBL" id="HE663493">
    <property type="protein sequence ID" value="CCG07563.1"/>
    <property type="molecule type" value="Genomic_DNA"/>
</dbReference>
<dbReference type="PATRIC" id="fig|1150469.3.peg.1073"/>
<dbReference type="Gene3D" id="3.20.20.190">
    <property type="entry name" value="Phosphatidylinositol (PI) phosphodiesterase"/>
    <property type="match status" value="1"/>
</dbReference>
<evidence type="ECO:0000313" key="2">
    <source>
        <dbReference type="EMBL" id="CCG07563.1"/>
    </source>
</evidence>
<dbReference type="Pfam" id="PF03009">
    <property type="entry name" value="GDPD"/>
    <property type="match status" value="1"/>
</dbReference>
<evidence type="ECO:0000313" key="3">
    <source>
        <dbReference type="Proteomes" id="UP000033220"/>
    </source>
</evidence>
<feature type="domain" description="GP-PDE" evidence="1">
    <location>
        <begin position="19"/>
        <end position="258"/>
    </location>
</feature>
<dbReference type="Proteomes" id="UP000033220">
    <property type="component" value="Chromosome DSM 122"/>
</dbReference>
<proteinExistence type="predicted"/>
<organism evidence="2 3">
    <name type="scientific">Pararhodospirillum photometricum DSM 122</name>
    <dbReference type="NCBI Taxonomy" id="1150469"/>
    <lineage>
        <taxon>Bacteria</taxon>
        <taxon>Pseudomonadati</taxon>
        <taxon>Pseudomonadota</taxon>
        <taxon>Alphaproteobacteria</taxon>
        <taxon>Rhodospirillales</taxon>
        <taxon>Rhodospirillaceae</taxon>
        <taxon>Pararhodospirillum</taxon>
    </lineage>
</organism>
<reference evidence="2 3" key="1">
    <citation type="submission" date="2012-02" db="EMBL/GenBank/DDBJ databases">
        <title>Shotgun genome sequence of Phaeospirillum photometricum DSM 122.</title>
        <authorList>
            <person name="Duquesne K."/>
            <person name="Sturgis J."/>
        </authorList>
    </citation>
    <scope>NUCLEOTIDE SEQUENCE [LARGE SCALE GENOMIC DNA]</scope>
    <source>
        <strain evidence="3">DSM122</strain>
    </source>
</reference>
<dbReference type="InterPro" id="IPR017946">
    <property type="entry name" value="PLC-like_Pdiesterase_TIM-brl"/>
</dbReference>
<keyword evidence="2" id="KW-0378">Hydrolase</keyword>
<dbReference type="AlphaFoldDB" id="H6SRN4"/>
<dbReference type="PANTHER" id="PTHR46211">
    <property type="entry name" value="GLYCEROPHOSPHORYL DIESTER PHOSPHODIESTERASE"/>
    <property type="match status" value="1"/>
</dbReference>
<dbReference type="EC" id="3.1.4.46" evidence="2"/>
<dbReference type="InterPro" id="IPR030395">
    <property type="entry name" value="GP_PDE_dom"/>
</dbReference>
<dbReference type="eggNOG" id="COG0584">
    <property type="taxonomic scope" value="Bacteria"/>
</dbReference>
<protein>
    <submittedName>
        <fullName evidence="2">Glycerophosphodiester phosphodiesterase</fullName>
        <ecNumber evidence="2">3.1.4.46</ecNumber>
    </submittedName>
</protein>
<dbReference type="GO" id="GO:0008889">
    <property type="term" value="F:glycerophosphodiester phosphodiesterase activity"/>
    <property type="evidence" value="ECO:0007669"/>
    <property type="project" value="UniProtKB-EC"/>
</dbReference>
<dbReference type="KEGG" id="rpm:RSPPHO_00937"/>
<name>H6SRN4_PARPM</name>